<dbReference type="RefSeq" id="WP_318598527.1">
    <property type="nucleotide sequence ID" value="NZ_JAWSTH010000048.1"/>
</dbReference>
<dbReference type="Pfam" id="PF25928">
    <property type="entry name" value="DUF7973"/>
    <property type="match status" value="1"/>
</dbReference>
<name>A0ABU4HS45_9ACTN</name>
<keyword evidence="1" id="KW-0472">Membrane</keyword>
<feature type="domain" description="DUF7973" evidence="2">
    <location>
        <begin position="4"/>
        <end position="324"/>
    </location>
</feature>
<organism evidence="3 4">
    <name type="scientific">Conexibacter stalactiti</name>
    <dbReference type="NCBI Taxonomy" id="1940611"/>
    <lineage>
        <taxon>Bacteria</taxon>
        <taxon>Bacillati</taxon>
        <taxon>Actinomycetota</taxon>
        <taxon>Thermoleophilia</taxon>
        <taxon>Solirubrobacterales</taxon>
        <taxon>Conexibacteraceae</taxon>
        <taxon>Conexibacter</taxon>
    </lineage>
</organism>
<evidence type="ECO:0000313" key="3">
    <source>
        <dbReference type="EMBL" id="MDW5596147.1"/>
    </source>
</evidence>
<feature type="transmembrane region" description="Helical" evidence="1">
    <location>
        <begin position="59"/>
        <end position="76"/>
    </location>
</feature>
<sequence>MDFSLSMLLAAFAGGCFGALCGALIAFALTGAIVLLGAAVALAGGRVDVLGTMAFGPVFGPHVAFAGAVAAVAYAARRGYVETGRDIATPLASLGKPDPIVVGGLFGVGGYAIQQLLVELLAKSDGTGFYTDTVALSVGITAVVARFAFGAGGLLGARPQRRARPIMAGGSQEADALGAEALPAEPEPTWVPWQRAWSQAALLGLISGIASAWVLAELNAVDSAYVGAATLIGFGVSASLLALLVVGASVPVTHHMTLPAAVAAGFVAAAGGSVLTIVAVGALCGVLGALLGELCARLFLIHGDTHVDPPALAIALMTTAIVLTDLAL</sequence>
<accession>A0ABU4HS45</accession>
<reference evidence="4" key="1">
    <citation type="submission" date="2023-07" db="EMBL/GenBank/DDBJ databases">
        <title>Conexibacter stalactiti sp. nov., isolated from stalactites in a lava cave and emended description of the genus Conexibacter.</title>
        <authorList>
            <person name="Lee S.D."/>
        </authorList>
    </citation>
    <scope>NUCLEOTIDE SEQUENCE [LARGE SCALE GENOMIC DNA]</scope>
    <source>
        <strain evidence="4">KCTC 39840</strain>
    </source>
</reference>
<dbReference type="EMBL" id="JAWSTH010000048">
    <property type="protein sequence ID" value="MDW5596147.1"/>
    <property type="molecule type" value="Genomic_DNA"/>
</dbReference>
<feature type="transmembrane region" description="Helical" evidence="1">
    <location>
        <begin position="258"/>
        <end position="291"/>
    </location>
</feature>
<evidence type="ECO:0000313" key="4">
    <source>
        <dbReference type="Proteomes" id="UP001284601"/>
    </source>
</evidence>
<feature type="transmembrane region" description="Helical" evidence="1">
    <location>
        <begin position="134"/>
        <end position="157"/>
    </location>
</feature>
<keyword evidence="1" id="KW-1133">Transmembrane helix</keyword>
<feature type="transmembrane region" description="Helical" evidence="1">
    <location>
        <begin position="200"/>
        <end position="218"/>
    </location>
</feature>
<feature type="transmembrane region" description="Helical" evidence="1">
    <location>
        <begin position="224"/>
        <end position="246"/>
    </location>
</feature>
<dbReference type="Proteomes" id="UP001284601">
    <property type="component" value="Unassembled WGS sequence"/>
</dbReference>
<evidence type="ECO:0000256" key="1">
    <source>
        <dbReference type="SAM" id="Phobius"/>
    </source>
</evidence>
<gene>
    <name evidence="3" type="ORF">R7226_17500</name>
</gene>
<keyword evidence="1" id="KW-0812">Transmembrane</keyword>
<keyword evidence="4" id="KW-1185">Reference proteome</keyword>
<protein>
    <recommendedName>
        <fullName evidence="2">DUF7973 domain-containing protein</fullName>
    </recommendedName>
</protein>
<evidence type="ECO:0000259" key="2">
    <source>
        <dbReference type="Pfam" id="PF25928"/>
    </source>
</evidence>
<proteinExistence type="predicted"/>
<dbReference type="InterPro" id="IPR058279">
    <property type="entry name" value="DUF7973"/>
</dbReference>
<comment type="caution">
    <text evidence="3">The sequence shown here is derived from an EMBL/GenBank/DDBJ whole genome shotgun (WGS) entry which is preliminary data.</text>
</comment>
<feature type="transmembrane region" description="Helical" evidence="1">
    <location>
        <begin position="97"/>
        <end position="114"/>
    </location>
</feature>